<evidence type="ECO:0000256" key="2">
    <source>
        <dbReference type="ARBA" id="ARBA00023002"/>
    </source>
</evidence>
<dbReference type="OrthoDB" id="7064009at2"/>
<dbReference type="InterPro" id="IPR020904">
    <property type="entry name" value="Sc_DH/Rdtase_CS"/>
</dbReference>
<dbReference type="RefSeq" id="WP_158028066.1">
    <property type="nucleotide sequence ID" value="NZ_BMHG01000001.1"/>
</dbReference>
<dbReference type="InterPro" id="IPR050259">
    <property type="entry name" value="SDR"/>
</dbReference>
<dbReference type="AlphaFoldDB" id="A0A6H9WKY7"/>
<dbReference type="SMART" id="SM00822">
    <property type="entry name" value="PKS_KR"/>
    <property type="match status" value="1"/>
</dbReference>
<dbReference type="EMBL" id="WBJY01000001">
    <property type="protein sequence ID" value="KAB1649476.1"/>
    <property type="molecule type" value="Genomic_DNA"/>
</dbReference>
<dbReference type="InterPro" id="IPR036291">
    <property type="entry name" value="NAD(P)-bd_dom_sf"/>
</dbReference>
<dbReference type="PRINTS" id="PR00081">
    <property type="entry name" value="GDHRDH"/>
</dbReference>
<name>A0A6H9WKY7_9MICO</name>
<dbReference type="InterPro" id="IPR057326">
    <property type="entry name" value="KR_dom"/>
</dbReference>
<dbReference type="Pfam" id="PF13561">
    <property type="entry name" value="adh_short_C2"/>
    <property type="match status" value="1"/>
</dbReference>
<dbReference type="PROSITE" id="PS00061">
    <property type="entry name" value="ADH_SHORT"/>
    <property type="match status" value="1"/>
</dbReference>
<reference evidence="4 5" key="1">
    <citation type="submission" date="2019-09" db="EMBL/GenBank/DDBJ databases">
        <title>Phylogeny of genus Pseudoclavibacter and closely related genus.</title>
        <authorList>
            <person name="Li Y."/>
        </authorList>
    </citation>
    <scope>NUCLEOTIDE SEQUENCE [LARGE SCALE GENOMIC DNA]</scope>
    <source>
        <strain evidence="4 5">EGI 60007</strain>
    </source>
</reference>
<comment type="caution">
    <text evidence="4">The sequence shown here is derived from an EMBL/GenBank/DDBJ whole genome shotgun (WGS) entry which is preliminary data.</text>
</comment>
<keyword evidence="2" id="KW-0560">Oxidoreductase</keyword>
<feature type="domain" description="Ketoreductase" evidence="3">
    <location>
        <begin position="16"/>
        <end position="213"/>
    </location>
</feature>
<dbReference type="Proteomes" id="UP000431744">
    <property type="component" value="Unassembled WGS sequence"/>
</dbReference>
<protein>
    <submittedName>
        <fullName evidence="4">SDR family oxidoreductase</fullName>
    </submittedName>
</protein>
<gene>
    <name evidence="4" type="ORF">F8O04_04220</name>
</gene>
<evidence type="ECO:0000259" key="3">
    <source>
        <dbReference type="SMART" id="SM00822"/>
    </source>
</evidence>
<dbReference type="GO" id="GO:0032787">
    <property type="term" value="P:monocarboxylic acid metabolic process"/>
    <property type="evidence" value="ECO:0007669"/>
    <property type="project" value="UniProtKB-ARBA"/>
</dbReference>
<sequence length="272" mass="27752">MSLTIQYASGELLVGRTALVTGGASGIGLATAKHLAAAGARVAIADRSPSVTSLVGEIAAAAPCGAGGSGGAGEDVADAPIALTFDAADENSIVALVRDAERMLGRIDILVTSHGILTESPLEDMSRPQWDETLSIDLTSVFLLCREVLPGMRSRGSGRIVNVASQLGQKGGSGMAHYAAAKAGVIAMTKSLALEVSRDGVLANCVAPGPIDTPLVEGISQDWKVMKRAELPLGRFGTVDEVAPTIVMLASTPFGDLYIGQTLGPNSGDVML</sequence>
<dbReference type="SUPFAM" id="SSF51735">
    <property type="entry name" value="NAD(P)-binding Rossmann-fold domains"/>
    <property type="match status" value="1"/>
</dbReference>
<organism evidence="4 5">
    <name type="scientific">Pseudoclavibacter endophyticus</name>
    <dbReference type="NCBI Taxonomy" id="1778590"/>
    <lineage>
        <taxon>Bacteria</taxon>
        <taxon>Bacillati</taxon>
        <taxon>Actinomycetota</taxon>
        <taxon>Actinomycetes</taxon>
        <taxon>Micrococcales</taxon>
        <taxon>Microbacteriaceae</taxon>
        <taxon>Pseudoclavibacter</taxon>
    </lineage>
</organism>
<keyword evidence="5" id="KW-1185">Reference proteome</keyword>
<dbReference type="GO" id="GO:0016491">
    <property type="term" value="F:oxidoreductase activity"/>
    <property type="evidence" value="ECO:0007669"/>
    <property type="project" value="UniProtKB-KW"/>
</dbReference>
<dbReference type="PANTHER" id="PTHR42879:SF2">
    <property type="entry name" value="3-OXOACYL-[ACYL-CARRIER-PROTEIN] REDUCTASE FABG"/>
    <property type="match status" value="1"/>
</dbReference>
<comment type="similarity">
    <text evidence="1">Belongs to the short-chain dehydrogenases/reductases (SDR) family.</text>
</comment>
<evidence type="ECO:0000313" key="4">
    <source>
        <dbReference type="EMBL" id="KAB1649476.1"/>
    </source>
</evidence>
<dbReference type="FunFam" id="3.40.50.720:FF:000173">
    <property type="entry name" value="3-oxoacyl-[acyl-carrier protein] reductase"/>
    <property type="match status" value="1"/>
</dbReference>
<dbReference type="InterPro" id="IPR002347">
    <property type="entry name" value="SDR_fam"/>
</dbReference>
<evidence type="ECO:0000313" key="5">
    <source>
        <dbReference type="Proteomes" id="UP000431744"/>
    </source>
</evidence>
<dbReference type="PRINTS" id="PR00080">
    <property type="entry name" value="SDRFAMILY"/>
</dbReference>
<dbReference type="CDD" id="cd05233">
    <property type="entry name" value="SDR_c"/>
    <property type="match status" value="1"/>
</dbReference>
<dbReference type="PANTHER" id="PTHR42879">
    <property type="entry name" value="3-OXOACYL-(ACYL-CARRIER-PROTEIN) REDUCTASE"/>
    <property type="match status" value="1"/>
</dbReference>
<accession>A0A6H9WKY7</accession>
<proteinExistence type="inferred from homology"/>
<dbReference type="Gene3D" id="3.40.50.720">
    <property type="entry name" value="NAD(P)-binding Rossmann-like Domain"/>
    <property type="match status" value="1"/>
</dbReference>
<evidence type="ECO:0000256" key="1">
    <source>
        <dbReference type="ARBA" id="ARBA00006484"/>
    </source>
</evidence>